<keyword evidence="2" id="KW-1185">Reference proteome</keyword>
<dbReference type="SUPFAM" id="SSF54506">
    <property type="entry name" value="Diaminopimelate epimerase-like"/>
    <property type="match status" value="1"/>
</dbReference>
<proteinExistence type="predicted"/>
<dbReference type="Proteomes" id="UP000061660">
    <property type="component" value="Chromosome"/>
</dbReference>
<sequence length="287" mass="30682">MNQEIDFVKCSPASNMTILIMGELPADQHAHIASQIMDYSHLCAEQVGFVEKPTLPGCAAKLRMAGGEFCGNACLALAACLASERTLRPGETLEMPLEVSGAEFPVFCRVEKLDRDYMCEAGMPIPTAVENAVIPFEGLLLELGIVRYGGFFHLVIDNERFALEPAAAERLAKLLGVVSGDNLVGVMLYRPSSRELAPLIYIPALGSLIWERGCGSGTASVGCYLAWNGRDSVDVPVHQPGGIIHVHVSWNGGEITGVTIESAVGIVARGKTYVDDCIQYSLQGGNG</sequence>
<dbReference type="STRING" id="162209.IJ22_24990"/>
<reference evidence="2" key="1">
    <citation type="submission" date="2015-12" db="EMBL/GenBank/DDBJ databases">
        <title>Complete genome sequences of two moderately thermophilic Paenibacillus species.</title>
        <authorList>
            <person name="Butler R.III."/>
            <person name="Wang J."/>
            <person name="Stark B.C."/>
            <person name="Pombert J.-F."/>
        </authorList>
    </citation>
    <scope>NUCLEOTIDE SEQUENCE [LARGE SCALE GENOMIC DNA]</scope>
    <source>
        <strain evidence="2">32O-Y</strain>
    </source>
</reference>
<dbReference type="OrthoDB" id="9813391at2"/>
<gene>
    <name evidence="1" type="ORF">IJ22_24990</name>
</gene>
<dbReference type="PATRIC" id="fig|162209.4.peg.2660"/>
<name>A0A0U2U9J5_9BACL</name>
<dbReference type="Pfam" id="PF26317">
    <property type="entry name" value="CntK_N"/>
    <property type="match status" value="1"/>
</dbReference>
<dbReference type="InterPro" id="IPR058944">
    <property type="entry name" value="CntK-like"/>
</dbReference>
<organism evidence="1 2">
    <name type="scientific">Paenibacillus naphthalenovorans</name>
    <dbReference type="NCBI Taxonomy" id="162209"/>
    <lineage>
        <taxon>Bacteria</taxon>
        <taxon>Bacillati</taxon>
        <taxon>Bacillota</taxon>
        <taxon>Bacilli</taxon>
        <taxon>Bacillales</taxon>
        <taxon>Paenibacillaceae</taxon>
        <taxon>Paenibacillus</taxon>
    </lineage>
</organism>
<evidence type="ECO:0000313" key="2">
    <source>
        <dbReference type="Proteomes" id="UP000061660"/>
    </source>
</evidence>
<protein>
    <submittedName>
        <fullName evidence="1">Uncharacterized protein</fullName>
    </submittedName>
</protein>
<dbReference type="KEGG" id="pnp:IJ22_24990"/>
<dbReference type="AlphaFoldDB" id="A0A0U2U9J5"/>
<evidence type="ECO:0000313" key="1">
    <source>
        <dbReference type="EMBL" id="ALS22872.1"/>
    </source>
</evidence>
<accession>A0A0U2U9J5</accession>
<reference evidence="1 2" key="2">
    <citation type="journal article" date="2016" name="Genome Announc.">
        <title>Complete Genome Sequences of Two Interactive Moderate Thermophiles, Paenibacillus napthalenovorans 32O-Y and Paenibacillus sp. 32O-W.</title>
        <authorList>
            <person name="Butler R.R.III."/>
            <person name="Wang J."/>
            <person name="Stark B.C."/>
            <person name="Pombert J.F."/>
        </authorList>
    </citation>
    <scope>NUCLEOTIDE SEQUENCE [LARGE SCALE GENOMIC DNA]</scope>
    <source>
        <strain evidence="1 2">32O-Y</strain>
    </source>
</reference>
<dbReference type="EMBL" id="CP013652">
    <property type="protein sequence ID" value="ALS22872.1"/>
    <property type="molecule type" value="Genomic_DNA"/>
</dbReference>